<feature type="compositionally biased region" description="Basic and acidic residues" evidence="1">
    <location>
        <begin position="62"/>
        <end position="80"/>
    </location>
</feature>
<organism evidence="3 4">
    <name type="scientific">Magnaporthiopsis poae (strain ATCC 64411 / 73-15)</name>
    <name type="common">Kentucky bluegrass fungus</name>
    <name type="synonym">Magnaporthe poae</name>
    <dbReference type="NCBI Taxonomy" id="644358"/>
    <lineage>
        <taxon>Eukaryota</taxon>
        <taxon>Fungi</taxon>
        <taxon>Dikarya</taxon>
        <taxon>Ascomycota</taxon>
        <taxon>Pezizomycotina</taxon>
        <taxon>Sordariomycetes</taxon>
        <taxon>Sordariomycetidae</taxon>
        <taxon>Magnaporthales</taxon>
        <taxon>Magnaporthaceae</taxon>
        <taxon>Magnaporthiopsis</taxon>
    </lineage>
</organism>
<dbReference type="EnsemblFungi" id="MAPG_06273T0">
    <property type="protein sequence ID" value="MAPG_06273T0"/>
    <property type="gene ID" value="MAPG_06273"/>
</dbReference>
<feature type="compositionally biased region" description="Basic residues" evidence="1">
    <location>
        <begin position="107"/>
        <end position="117"/>
    </location>
</feature>
<keyword evidence="4" id="KW-1185">Reference proteome</keyword>
<feature type="compositionally biased region" description="Low complexity" evidence="1">
    <location>
        <begin position="138"/>
        <end position="152"/>
    </location>
</feature>
<dbReference type="AlphaFoldDB" id="A0A0C4E1K9"/>
<proteinExistence type="predicted"/>
<reference evidence="3" key="4">
    <citation type="journal article" date="2015" name="G3 (Bethesda)">
        <title>Genome sequences of three phytopathogenic species of the Magnaporthaceae family of fungi.</title>
        <authorList>
            <person name="Okagaki L.H."/>
            <person name="Nunes C.C."/>
            <person name="Sailsbery J."/>
            <person name="Clay B."/>
            <person name="Brown D."/>
            <person name="John T."/>
            <person name="Oh Y."/>
            <person name="Young N."/>
            <person name="Fitzgerald M."/>
            <person name="Haas B.J."/>
            <person name="Zeng Q."/>
            <person name="Young S."/>
            <person name="Adiconis X."/>
            <person name="Fan L."/>
            <person name="Levin J.Z."/>
            <person name="Mitchell T.K."/>
            <person name="Okubara P.A."/>
            <person name="Farman M.L."/>
            <person name="Kohn L.M."/>
            <person name="Birren B."/>
            <person name="Ma L.-J."/>
            <person name="Dean R.A."/>
        </authorList>
    </citation>
    <scope>NUCLEOTIDE SEQUENCE</scope>
    <source>
        <strain evidence="3">ATCC 64411 / 73-15</strain>
    </source>
</reference>
<dbReference type="eggNOG" id="ENOG502T27G">
    <property type="taxonomic scope" value="Eukaryota"/>
</dbReference>
<evidence type="ECO:0000256" key="1">
    <source>
        <dbReference type="SAM" id="MobiDB-lite"/>
    </source>
</evidence>
<feature type="region of interest" description="Disordered" evidence="1">
    <location>
        <begin position="1"/>
        <end position="223"/>
    </location>
</feature>
<feature type="region of interest" description="Disordered" evidence="1">
    <location>
        <begin position="283"/>
        <end position="315"/>
    </location>
</feature>
<reference evidence="3" key="5">
    <citation type="submission" date="2015-06" db="UniProtKB">
        <authorList>
            <consortium name="EnsemblFungi"/>
        </authorList>
    </citation>
    <scope>IDENTIFICATION</scope>
    <source>
        <strain evidence="3">ATCC 64411</strain>
    </source>
</reference>
<name>A0A0C4E1K9_MAGP6</name>
<dbReference type="EMBL" id="GL876970">
    <property type="protein sequence ID" value="KLU87272.1"/>
    <property type="molecule type" value="Genomic_DNA"/>
</dbReference>
<dbReference type="EMBL" id="ADBL01001507">
    <property type="status" value="NOT_ANNOTATED_CDS"/>
    <property type="molecule type" value="Genomic_DNA"/>
</dbReference>
<dbReference type="VEuPathDB" id="FungiDB:MAPG_06273"/>
<sequence length="315" mass="34626">MSRLASLSRRHSKSSLRSDDTYHSFHDIELFEPPMSSSNSTTSAVTSPSSPVSPSCGEFEATEMRRQDSGYASIHHDFPSAKRRASATSSYASGGALGGGSGGGARMRTRPSVRRAAKSGPVSHLPRSSAHSLYHTRSQQSYAQQPQQPIAYFHFPAPPEPPEEVEGPAALGAACPRPSSTPPLRVATSTSYDYASRRQSYQQPQSPLRSETPTFPVPPQTTHYWTSDRTRRLEYAAIDAASRGVRGWVMRHIVPECFVPKERRHIGFDDDGGSVRRYRLNLDEDDAAGASTTGSESAEKEPKGRRWRLWGSKTF</sequence>
<feature type="compositionally biased region" description="Gly residues" evidence="1">
    <location>
        <begin position="95"/>
        <end position="105"/>
    </location>
</feature>
<dbReference type="OMA" id="TAKMQRQ"/>
<evidence type="ECO:0000313" key="4">
    <source>
        <dbReference type="Proteomes" id="UP000011715"/>
    </source>
</evidence>
<protein>
    <submittedName>
        <fullName evidence="2 3">Uncharacterized protein</fullName>
    </submittedName>
</protein>
<dbReference type="OrthoDB" id="5366332at2759"/>
<reference evidence="2" key="3">
    <citation type="submission" date="2011-03" db="EMBL/GenBank/DDBJ databases">
        <title>Annotation of Magnaporthe poae ATCC 64411.</title>
        <authorList>
            <person name="Ma L.-J."/>
            <person name="Dead R."/>
            <person name="Young S.K."/>
            <person name="Zeng Q."/>
            <person name="Gargeya S."/>
            <person name="Fitzgerald M."/>
            <person name="Haas B."/>
            <person name="Abouelleil A."/>
            <person name="Alvarado L."/>
            <person name="Arachchi H.M."/>
            <person name="Berlin A."/>
            <person name="Brown A."/>
            <person name="Chapman S.B."/>
            <person name="Chen Z."/>
            <person name="Dunbar C."/>
            <person name="Freedman E."/>
            <person name="Gearin G."/>
            <person name="Gellesch M."/>
            <person name="Goldberg J."/>
            <person name="Griggs A."/>
            <person name="Gujja S."/>
            <person name="Heiman D."/>
            <person name="Howarth C."/>
            <person name="Larson L."/>
            <person name="Lui A."/>
            <person name="MacDonald P.J.P."/>
            <person name="Mehta T."/>
            <person name="Montmayeur A."/>
            <person name="Murphy C."/>
            <person name="Neiman D."/>
            <person name="Pearson M."/>
            <person name="Priest M."/>
            <person name="Roberts A."/>
            <person name="Saif S."/>
            <person name="Shea T."/>
            <person name="Shenoy N."/>
            <person name="Sisk P."/>
            <person name="Stolte C."/>
            <person name="Sykes S."/>
            <person name="Yandava C."/>
            <person name="Wortman J."/>
            <person name="Nusbaum C."/>
            <person name="Birren B."/>
        </authorList>
    </citation>
    <scope>NUCLEOTIDE SEQUENCE</scope>
    <source>
        <strain evidence="2">ATCC 64411</strain>
    </source>
</reference>
<feature type="compositionally biased region" description="Low complexity" evidence="1">
    <location>
        <begin position="33"/>
        <end position="55"/>
    </location>
</feature>
<evidence type="ECO:0000313" key="3">
    <source>
        <dbReference type="EnsemblFungi" id="MAPG_06273T0"/>
    </source>
</evidence>
<gene>
    <name evidence="2" type="ORF">MAPG_06273</name>
</gene>
<reference evidence="2" key="1">
    <citation type="submission" date="2010-05" db="EMBL/GenBank/DDBJ databases">
        <title>The Genome Sequence of Magnaporthe poae strain ATCC 64411.</title>
        <authorList>
            <consortium name="The Broad Institute Genome Sequencing Platform"/>
            <consortium name="Broad Institute Genome Sequencing Center for Infectious Disease"/>
            <person name="Ma L.-J."/>
            <person name="Dead R."/>
            <person name="Young S."/>
            <person name="Zeng Q."/>
            <person name="Koehrsen M."/>
            <person name="Alvarado L."/>
            <person name="Berlin A."/>
            <person name="Chapman S.B."/>
            <person name="Chen Z."/>
            <person name="Freedman E."/>
            <person name="Gellesch M."/>
            <person name="Goldberg J."/>
            <person name="Griggs A."/>
            <person name="Gujja S."/>
            <person name="Heilman E.R."/>
            <person name="Heiman D."/>
            <person name="Hepburn T."/>
            <person name="Howarth C."/>
            <person name="Jen D."/>
            <person name="Larson L."/>
            <person name="Mehta T."/>
            <person name="Neiman D."/>
            <person name="Pearson M."/>
            <person name="Roberts A."/>
            <person name="Saif S."/>
            <person name="Shea T."/>
            <person name="Shenoy N."/>
            <person name="Sisk P."/>
            <person name="Stolte C."/>
            <person name="Sykes S."/>
            <person name="Walk T."/>
            <person name="White J."/>
            <person name="Yandava C."/>
            <person name="Haas B."/>
            <person name="Nusbaum C."/>
            <person name="Birren B."/>
        </authorList>
    </citation>
    <scope>NUCLEOTIDE SEQUENCE</scope>
    <source>
        <strain evidence="2">ATCC 64411</strain>
    </source>
</reference>
<feature type="compositionally biased region" description="Low complexity" evidence="1">
    <location>
        <begin position="197"/>
        <end position="210"/>
    </location>
</feature>
<evidence type="ECO:0000313" key="2">
    <source>
        <dbReference type="EMBL" id="KLU87272.1"/>
    </source>
</evidence>
<feature type="compositionally biased region" description="Basic and acidic residues" evidence="1">
    <location>
        <begin position="16"/>
        <end position="29"/>
    </location>
</feature>
<reference evidence="4" key="2">
    <citation type="submission" date="2010-05" db="EMBL/GenBank/DDBJ databases">
        <title>The genome sequence of Magnaporthe poae strain ATCC 64411.</title>
        <authorList>
            <person name="Ma L.-J."/>
            <person name="Dead R."/>
            <person name="Young S."/>
            <person name="Zeng Q."/>
            <person name="Koehrsen M."/>
            <person name="Alvarado L."/>
            <person name="Berlin A."/>
            <person name="Chapman S.B."/>
            <person name="Chen Z."/>
            <person name="Freedman E."/>
            <person name="Gellesch M."/>
            <person name="Goldberg J."/>
            <person name="Griggs A."/>
            <person name="Gujja S."/>
            <person name="Heilman E.R."/>
            <person name="Heiman D."/>
            <person name="Hepburn T."/>
            <person name="Howarth C."/>
            <person name="Jen D."/>
            <person name="Larson L."/>
            <person name="Mehta T."/>
            <person name="Neiman D."/>
            <person name="Pearson M."/>
            <person name="Roberts A."/>
            <person name="Saif S."/>
            <person name="Shea T."/>
            <person name="Shenoy N."/>
            <person name="Sisk P."/>
            <person name="Stolte C."/>
            <person name="Sykes S."/>
            <person name="Walk T."/>
            <person name="White J."/>
            <person name="Yandava C."/>
            <person name="Haas B."/>
            <person name="Nusbaum C."/>
            <person name="Birren B."/>
        </authorList>
    </citation>
    <scope>NUCLEOTIDE SEQUENCE [LARGE SCALE GENOMIC DNA]</scope>
    <source>
        <strain evidence="4">ATCC 64411 / 73-15</strain>
    </source>
</reference>
<dbReference type="Proteomes" id="UP000011715">
    <property type="component" value="Unassembled WGS sequence"/>
</dbReference>
<accession>A0A0C4E1K9</accession>